<dbReference type="CDD" id="cd08544">
    <property type="entry name" value="Reeler"/>
    <property type="match status" value="1"/>
</dbReference>
<dbReference type="Proteomes" id="UP001642483">
    <property type="component" value="Unassembled WGS sequence"/>
</dbReference>
<accession>A0ABP0GV19</accession>
<gene>
    <name evidence="3" type="ORF">CVLEPA_LOCUS28789</name>
</gene>
<keyword evidence="4" id="KW-1185">Reference proteome</keyword>
<dbReference type="EMBL" id="CAWYQH010000152">
    <property type="protein sequence ID" value="CAK8695522.1"/>
    <property type="molecule type" value="Genomic_DNA"/>
</dbReference>
<protein>
    <recommendedName>
        <fullName evidence="2">Reelin domain-containing protein</fullName>
    </recommendedName>
</protein>
<dbReference type="PANTHER" id="PTHR45828">
    <property type="entry name" value="CYTOCHROME B561/FERRIC REDUCTASE TRANSMEMBRANE"/>
    <property type="match status" value="1"/>
</dbReference>
<sequence length="197" mass="21337">MKSFYVAIFVAYFYVQATSATPFGAPTKACTSMSPGHLVSGSTTDYIKTQSLSNSRYSVATMAKNYSAGSVVKVWIEDSQTEGYRGILLQARTLNGDSALGRWNTPPANTKLLKCVEADDAVTHSNTTLKTSDAVYEWLPSKDYGSIAFVATVAETHDVFWVQLKSSTLTGGASQLYSNCHLLLTTFALLISTLLQC</sequence>
<dbReference type="InterPro" id="IPR042307">
    <property type="entry name" value="Reeler_sf"/>
</dbReference>
<organism evidence="3 4">
    <name type="scientific">Clavelina lepadiformis</name>
    <name type="common">Light-bulb sea squirt</name>
    <name type="synonym">Ascidia lepadiformis</name>
    <dbReference type="NCBI Taxonomy" id="159417"/>
    <lineage>
        <taxon>Eukaryota</taxon>
        <taxon>Metazoa</taxon>
        <taxon>Chordata</taxon>
        <taxon>Tunicata</taxon>
        <taxon>Ascidiacea</taxon>
        <taxon>Aplousobranchia</taxon>
        <taxon>Clavelinidae</taxon>
        <taxon>Clavelina</taxon>
    </lineage>
</organism>
<evidence type="ECO:0000259" key="2">
    <source>
        <dbReference type="PROSITE" id="PS51019"/>
    </source>
</evidence>
<dbReference type="PANTHER" id="PTHR45828:SF33">
    <property type="entry name" value="DOMON DOMAIN-CONTAINING PROTEIN"/>
    <property type="match status" value="1"/>
</dbReference>
<feature type="signal peptide" evidence="1">
    <location>
        <begin position="1"/>
        <end position="20"/>
    </location>
</feature>
<keyword evidence="1" id="KW-0732">Signal</keyword>
<reference evidence="3 4" key="1">
    <citation type="submission" date="2024-02" db="EMBL/GenBank/DDBJ databases">
        <authorList>
            <person name="Daric V."/>
            <person name="Darras S."/>
        </authorList>
    </citation>
    <scope>NUCLEOTIDE SEQUENCE [LARGE SCALE GENOMIC DNA]</scope>
</reference>
<dbReference type="InterPro" id="IPR051237">
    <property type="entry name" value="Ferric-chelate_Red/DefProt"/>
</dbReference>
<evidence type="ECO:0000313" key="3">
    <source>
        <dbReference type="EMBL" id="CAK8695522.1"/>
    </source>
</evidence>
<dbReference type="PROSITE" id="PS51019">
    <property type="entry name" value="REELIN"/>
    <property type="match status" value="1"/>
</dbReference>
<feature type="domain" description="Reelin" evidence="2">
    <location>
        <begin position="15"/>
        <end position="188"/>
    </location>
</feature>
<dbReference type="InterPro" id="IPR002861">
    <property type="entry name" value="Reeler_dom"/>
</dbReference>
<name>A0ABP0GV19_CLALP</name>
<evidence type="ECO:0000256" key="1">
    <source>
        <dbReference type="SAM" id="SignalP"/>
    </source>
</evidence>
<dbReference type="Gene3D" id="2.60.40.4060">
    <property type="entry name" value="Reeler domain"/>
    <property type="match status" value="1"/>
</dbReference>
<proteinExistence type="predicted"/>
<evidence type="ECO:0000313" key="4">
    <source>
        <dbReference type="Proteomes" id="UP001642483"/>
    </source>
</evidence>
<dbReference type="Pfam" id="PF02014">
    <property type="entry name" value="Reeler"/>
    <property type="match status" value="1"/>
</dbReference>
<feature type="chain" id="PRO_5047203942" description="Reelin domain-containing protein" evidence="1">
    <location>
        <begin position="21"/>
        <end position="197"/>
    </location>
</feature>
<comment type="caution">
    <text evidence="3">The sequence shown here is derived from an EMBL/GenBank/DDBJ whole genome shotgun (WGS) entry which is preliminary data.</text>
</comment>